<name>A0A5C3LVX2_9AGAR</name>
<protein>
    <submittedName>
        <fullName evidence="1">Uncharacterized protein</fullName>
    </submittedName>
</protein>
<evidence type="ECO:0000313" key="1">
    <source>
        <dbReference type="EMBL" id="TFK36952.1"/>
    </source>
</evidence>
<organism evidence="1 2">
    <name type="scientific">Crucibulum laeve</name>
    <dbReference type="NCBI Taxonomy" id="68775"/>
    <lineage>
        <taxon>Eukaryota</taxon>
        <taxon>Fungi</taxon>
        <taxon>Dikarya</taxon>
        <taxon>Basidiomycota</taxon>
        <taxon>Agaricomycotina</taxon>
        <taxon>Agaricomycetes</taxon>
        <taxon>Agaricomycetidae</taxon>
        <taxon>Agaricales</taxon>
        <taxon>Agaricineae</taxon>
        <taxon>Nidulariaceae</taxon>
        <taxon>Crucibulum</taxon>
    </lineage>
</organism>
<keyword evidence="2" id="KW-1185">Reference proteome</keyword>
<dbReference type="AlphaFoldDB" id="A0A5C3LVX2"/>
<dbReference type="Proteomes" id="UP000308652">
    <property type="component" value="Unassembled WGS sequence"/>
</dbReference>
<gene>
    <name evidence="1" type="ORF">BDQ12DRAFT_231853</name>
</gene>
<proteinExistence type="predicted"/>
<reference evidence="1 2" key="1">
    <citation type="journal article" date="2019" name="Nat. Ecol. Evol.">
        <title>Megaphylogeny resolves global patterns of mushroom evolution.</title>
        <authorList>
            <person name="Varga T."/>
            <person name="Krizsan K."/>
            <person name="Foldi C."/>
            <person name="Dima B."/>
            <person name="Sanchez-Garcia M."/>
            <person name="Sanchez-Ramirez S."/>
            <person name="Szollosi G.J."/>
            <person name="Szarkandi J.G."/>
            <person name="Papp V."/>
            <person name="Albert L."/>
            <person name="Andreopoulos W."/>
            <person name="Angelini C."/>
            <person name="Antonin V."/>
            <person name="Barry K.W."/>
            <person name="Bougher N.L."/>
            <person name="Buchanan P."/>
            <person name="Buyck B."/>
            <person name="Bense V."/>
            <person name="Catcheside P."/>
            <person name="Chovatia M."/>
            <person name="Cooper J."/>
            <person name="Damon W."/>
            <person name="Desjardin D."/>
            <person name="Finy P."/>
            <person name="Geml J."/>
            <person name="Haridas S."/>
            <person name="Hughes K."/>
            <person name="Justo A."/>
            <person name="Karasinski D."/>
            <person name="Kautmanova I."/>
            <person name="Kiss B."/>
            <person name="Kocsube S."/>
            <person name="Kotiranta H."/>
            <person name="LaButti K.M."/>
            <person name="Lechner B.E."/>
            <person name="Liimatainen K."/>
            <person name="Lipzen A."/>
            <person name="Lukacs Z."/>
            <person name="Mihaltcheva S."/>
            <person name="Morgado L.N."/>
            <person name="Niskanen T."/>
            <person name="Noordeloos M.E."/>
            <person name="Ohm R.A."/>
            <person name="Ortiz-Santana B."/>
            <person name="Ovrebo C."/>
            <person name="Racz N."/>
            <person name="Riley R."/>
            <person name="Savchenko A."/>
            <person name="Shiryaev A."/>
            <person name="Soop K."/>
            <person name="Spirin V."/>
            <person name="Szebenyi C."/>
            <person name="Tomsovsky M."/>
            <person name="Tulloss R.E."/>
            <person name="Uehling J."/>
            <person name="Grigoriev I.V."/>
            <person name="Vagvolgyi C."/>
            <person name="Papp T."/>
            <person name="Martin F.M."/>
            <person name="Miettinen O."/>
            <person name="Hibbett D.S."/>
            <person name="Nagy L.G."/>
        </authorList>
    </citation>
    <scope>NUCLEOTIDE SEQUENCE [LARGE SCALE GENOMIC DNA]</scope>
    <source>
        <strain evidence="1 2">CBS 166.37</strain>
    </source>
</reference>
<dbReference type="EMBL" id="ML213611">
    <property type="protein sequence ID" value="TFK36952.1"/>
    <property type="molecule type" value="Genomic_DNA"/>
</dbReference>
<sequence length="101" mass="11710">MRCTSQSSLRFKHDASLDVLKIVLNICAVVLLFQIAHLNSHTDSLGSWIGSRVNFESRPIPNAFTHTHTPVFFHQEKEIKEPSEQFRREIISAIRRQLLIR</sequence>
<evidence type="ECO:0000313" key="2">
    <source>
        <dbReference type="Proteomes" id="UP000308652"/>
    </source>
</evidence>
<accession>A0A5C3LVX2</accession>